<protein>
    <submittedName>
        <fullName evidence="1">Uncharacterized protein</fullName>
    </submittedName>
</protein>
<organism evidence="1 2">
    <name type="scientific">Novacetimonas hansenii ATCC 23769</name>
    <dbReference type="NCBI Taxonomy" id="714995"/>
    <lineage>
        <taxon>Bacteria</taxon>
        <taxon>Pseudomonadati</taxon>
        <taxon>Pseudomonadota</taxon>
        <taxon>Alphaproteobacteria</taxon>
        <taxon>Acetobacterales</taxon>
        <taxon>Acetobacteraceae</taxon>
        <taxon>Novacetimonas</taxon>
    </lineage>
</organism>
<comment type="caution">
    <text evidence="1">The sequence shown here is derived from an EMBL/GenBank/DDBJ whole genome shotgun (WGS) entry which is preliminary data.</text>
</comment>
<dbReference type="HOGENOM" id="CLU_2844118_0_0_5"/>
<dbReference type="AlphaFoldDB" id="D5QGU2"/>
<evidence type="ECO:0000313" key="1">
    <source>
        <dbReference type="EMBL" id="EFG83722.1"/>
    </source>
</evidence>
<evidence type="ECO:0000313" key="2">
    <source>
        <dbReference type="Proteomes" id="UP000006468"/>
    </source>
</evidence>
<name>D5QGU2_NOVHA</name>
<gene>
    <name evidence="1" type="ORF">GXY_11823</name>
</gene>
<reference evidence="1 2" key="1">
    <citation type="journal article" date="2010" name="J. Bacteriol.">
        <title>Genome sequence of a cellulose-producing bacterium, Gluconacetobacter hansenii ATCC 23769.</title>
        <authorList>
            <person name="Iyer P.R."/>
            <person name="Geib S.M."/>
            <person name="Catchmark J."/>
            <person name="Kao T.H."/>
            <person name="Tien M."/>
        </authorList>
    </citation>
    <scope>NUCLEOTIDE SEQUENCE [LARGE SCALE GENOMIC DNA]</scope>
    <source>
        <strain evidence="1 2">ATCC 23769</strain>
    </source>
</reference>
<dbReference type="EMBL" id="ADTV01000046">
    <property type="protein sequence ID" value="EFG83722.1"/>
    <property type="molecule type" value="Genomic_DNA"/>
</dbReference>
<accession>D5QGU2</accession>
<sequence length="65" mass="6801">MRIIIARIGSGGAWAIPPRAIHIMRPGDVRMHRIGGGDGGRGSGIACKIKLNSTGAFHGRDGEHS</sequence>
<dbReference type="Proteomes" id="UP000006468">
    <property type="component" value="Chromosome"/>
</dbReference>
<proteinExistence type="predicted"/>